<dbReference type="RefSeq" id="XP_059600594.1">
    <property type="nucleotide sequence ID" value="XM_059747534.1"/>
</dbReference>
<reference evidence="1" key="1">
    <citation type="submission" date="2025-02" db="EMBL/GenBank/DDBJ databases">
        <authorList>
            <consortium name="NCBI Genome Project"/>
        </authorList>
    </citation>
    <scope>NUCLEOTIDE SEQUENCE</scope>
</reference>
<dbReference type="AlphaFoldDB" id="A0AAJ8BMW1"/>
<sequence length="186" mass="20133">MGERVNRPTSIVTRSIIAETKTGQPNIGTVSALRIRRCSPIRDPAQLDPTTLQDAPGEAVRAVEEKFQVGLAVWILDEMNGHVISGVSDSNELAYTGTSESGVSHIPAMPFLLALLFAPAMRRVTTRKLAVGSNGSEWNDHMTVEGDSPARQSDVCPTQMFSTFLICASPCILIVMSEALKNIDHQ</sequence>
<organism evidence="1">
    <name type="scientific">Aspergillus niger</name>
    <dbReference type="NCBI Taxonomy" id="5061"/>
    <lineage>
        <taxon>Eukaryota</taxon>
        <taxon>Fungi</taxon>
        <taxon>Dikarya</taxon>
        <taxon>Ascomycota</taxon>
        <taxon>Pezizomycotina</taxon>
        <taxon>Eurotiomycetes</taxon>
        <taxon>Eurotiomycetidae</taxon>
        <taxon>Eurotiales</taxon>
        <taxon>Aspergillaceae</taxon>
        <taxon>Aspergillus</taxon>
        <taxon>Aspergillus subgen. Circumdati</taxon>
    </lineage>
</organism>
<protein>
    <submittedName>
        <fullName evidence="1">Uncharacterized protein</fullName>
    </submittedName>
</protein>
<dbReference type="GeneID" id="84590920"/>
<dbReference type="VEuPathDB" id="FungiDB:An04g05470"/>
<gene>
    <name evidence="1" type="ORF">An04g05470</name>
</gene>
<proteinExistence type="predicted"/>
<evidence type="ECO:0000313" key="1">
    <source>
        <dbReference type="RefSeq" id="XP_059600594.1"/>
    </source>
</evidence>
<name>A0AAJ8BMW1_ASPNG</name>
<reference evidence="1" key="2">
    <citation type="submission" date="2025-08" db="UniProtKB">
        <authorList>
            <consortium name="RefSeq"/>
        </authorList>
    </citation>
    <scope>IDENTIFICATION</scope>
</reference>
<accession>A0AAJ8BMW1</accession>
<dbReference type="KEGG" id="ang:An04g05470"/>